<dbReference type="Proteomes" id="UP000250266">
    <property type="component" value="Unassembled WGS sequence"/>
</dbReference>
<reference evidence="2 3" key="1">
    <citation type="journal article" date="2016" name="Nat. Commun.">
        <title>Ectomycorrhizal ecology is imprinted in the genome of the dominant symbiotic fungus Cenococcum geophilum.</title>
        <authorList>
            <consortium name="DOE Joint Genome Institute"/>
            <person name="Peter M."/>
            <person name="Kohler A."/>
            <person name="Ohm R.A."/>
            <person name="Kuo A."/>
            <person name="Krutzmann J."/>
            <person name="Morin E."/>
            <person name="Arend M."/>
            <person name="Barry K.W."/>
            <person name="Binder M."/>
            <person name="Choi C."/>
            <person name="Clum A."/>
            <person name="Copeland A."/>
            <person name="Grisel N."/>
            <person name="Haridas S."/>
            <person name="Kipfer T."/>
            <person name="LaButti K."/>
            <person name="Lindquist E."/>
            <person name="Lipzen A."/>
            <person name="Maire R."/>
            <person name="Meier B."/>
            <person name="Mihaltcheva S."/>
            <person name="Molinier V."/>
            <person name="Murat C."/>
            <person name="Poggeler S."/>
            <person name="Quandt C.A."/>
            <person name="Sperisen C."/>
            <person name="Tritt A."/>
            <person name="Tisserant E."/>
            <person name="Crous P.W."/>
            <person name="Henrissat B."/>
            <person name="Nehls U."/>
            <person name="Egli S."/>
            <person name="Spatafora J.W."/>
            <person name="Grigoriev I.V."/>
            <person name="Martin F.M."/>
        </authorList>
    </citation>
    <scope>NUCLEOTIDE SEQUENCE [LARGE SCALE GENOMIC DNA]</scope>
    <source>
        <strain evidence="2 3">CBS 459.81</strain>
    </source>
</reference>
<keyword evidence="1" id="KW-0812">Transmembrane</keyword>
<name>A0A8E2JF23_9PEZI</name>
<evidence type="ECO:0000313" key="2">
    <source>
        <dbReference type="EMBL" id="OCK79624.1"/>
    </source>
</evidence>
<accession>A0A8E2JF23</accession>
<feature type="transmembrane region" description="Helical" evidence="1">
    <location>
        <begin position="206"/>
        <end position="229"/>
    </location>
</feature>
<gene>
    <name evidence="2" type="ORF">K432DRAFT_417213</name>
</gene>
<evidence type="ECO:0000313" key="3">
    <source>
        <dbReference type="Proteomes" id="UP000250266"/>
    </source>
</evidence>
<dbReference type="EMBL" id="KV744995">
    <property type="protein sequence ID" value="OCK79624.1"/>
    <property type="molecule type" value="Genomic_DNA"/>
</dbReference>
<sequence length="501" mass="56355">MWESGAGIPSAVLRFAIFVPFATYWSDADNHWQNVRKHVVLQQPPFNPNIFRGEQIAAKWGKIGFFWNFALWIPTVLFPGPLVFIVGLFDLTIATMLGIATHLQSAYSPHTYSACRNGGAETWQVPNGTQSFFTLAGQLNATKTTPETMCRDYVEEWKYGVAMAVCYSLIAAFNIILSAIVCAVAARDSPRHNRSFGEWILDTFMTIPRATYFIFICLVMIPVMFFRCLPISIKSRARFGARYAVKTGQRVPTPRDIKMRVMRPKNSKSCYAGNYQGKATNLADFLIYDVLVLIARDLHYVDLVNLSLASKSVHDAVFPGSDFLTRSEHFKMYTCDIASKTQCWVCTVQICDECQIIRSLRETPLVFHLDICKPHCSPCYFSAVCQQNTDRLGNTRCACAPRSEITKWQKIWHGPSATLNLSTTAPSRGICRLCNVLDDATLLGAREARSRAEMRDAGRFKNCSKCAGSLGSRGPRWWVCGRCKKECRSHVHPAWGEKGEP</sequence>
<proteinExistence type="predicted"/>
<keyword evidence="1" id="KW-0472">Membrane</keyword>
<protein>
    <submittedName>
        <fullName evidence="2">Uncharacterized protein</fullName>
    </submittedName>
</protein>
<evidence type="ECO:0000256" key="1">
    <source>
        <dbReference type="SAM" id="Phobius"/>
    </source>
</evidence>
<dbReference type="AlphaFoldDB" id="A0A8E2JF23"/>
<feature type="transmembrane region" description="Helical" evidence="1">
    <location>
        <begin position="69"/>
        <end position="89"/>
    </location>
</feature>
<keyword evidence="3" id="KW-1185">Reference proteome</keyword>
<dbReference type="OrthoDB" id="4191440at2759"/>
<organism evidence="2 3">
    <name type="scientific">Lepidopterella palustris CBS 459.81</name>
    <dbReference type="NCBI Taxonomy" id="1314670"/>
    <lineage>
        <taxon>Eukaryota</taxon>
        <taxon>Fungi</taxon>
        <taxon>Dikarya</taxon>
        <taxon>Ascomycota</taxon>
        <taxon>Pezizomycotina</taxon>
        <taxon>Dothideomycetes</taxon>
        <taxon>Pleosporomycetidae</taxon>
        <taxon>Mytilinidiales</taxon>
        <taxon>Argynnaceae</taxon>
        <taxon>Lepidopterella</taxon>
    </lineage>
</organism>
<feature type="transmembrane region" description="Helical" evidence="1">
    <location>
        <begin position="159"/>
        <end position="186"/>
    </location>
</feature>
<keyword evidence="1" id="KW-1133">Transmembrane helix</keyword>